<evidence type="ECO:0000313" key="2">
    <source>
        <dbReference type="Proteomes" id="UP000660675"/>
    </source>
</evidence>
<sequence>MPPAHDLTPFREQELAPAGNPAVVRSADGRWYTVTGPCPNCHANSVFRVAYGVLGPYKGRWLGRRSEPEPHSGSILVYCQCGFPHPDRPSESPDTGCGAFWDVPVP</sequence>
<protein>
    <submittedName>
        <fullName evidence="1">Uncharacterized protein</fullName>
    </submittedName>
</protein>
<gene>
    <name evidence="1" type="ORF">GCM10015535_09440</name>
</gene>
<dbReference type="EMBL" id="BMTF01000002">
    <property type="protein sequence ID" value="GGV76855.1"/>
    <property type="molecule type" value="Genomic_DNA"/>
</dbReference>
<reference evidence="2" key="1">
    <citation type="journal article" date="2019" name="Int. J. Syst. Evol. Microbiol.">
        <title>The Global Catalogue of Microorganisms (GCM) 10K type strain sequencing project: providing services to taxonomists for standard genome sequencing and annotation.</title>
        <authorList>
            <consortium name="The Broad Institute Genomics Platform"/>
            <consortium name="The Broad Institute Genome Sequencing Center for Infectious Disease"/>
            <person name="Wu L."/>
            <person name="Ma J."/>
        </authorList>
    </citation>
    <scope>NUCLEOTIDE SEQUENCE [LARGE SCALE GENOMIC DNA]</scope>
    <source>
        <strain evidence="2">JCM 4376</strain>
    </source>
</reference>
<proteinExistence type="predicted"/>
<dbReference type="Proteomes" id="UP000660675">
    <property type="component" value="Unassembled WGS sequence"/>
</dbReference>
<dbReference type="RefSeq" id="WP_189541297.1">
    <property type="nucleotide sequence ID" value="NZ_BMTF01000002.1"/>
</dbReference>
<accession>A0ABQ2VU73</accession>
<comment type="caution">
    <text evidence="1">The sequence shown here is derived from an EMBL/GenBank/DDBJ whole genome shotgun (WGS) entry which is preliminary data.</text>
</comment>
<organism evidence="1 2">
    <name type="scientific">Streptomyces gelaticus</name>
    <dbReference type="NCBI Taxonomy" id="285446"/>
    <lineage>
        <taxon>Bacteria</taxon>
        <taxon>Bacillati</taxon>
        <taxon>Actinomycetota</taxon>
        <taxon>Actinomycetes</taxon>
        <taxon>Kitasatosporales</taxon>
        <taxon>Streptomycetaceae</taxon>
        <taxon>Streptomyces</taxon>
    </lineage>
</organism>
<keyword evidence="2" id="KW-1185">Reference proteome</keyword>
<name>A0ABQ2VU73_9ACTN</name>
<evidence type="ECO:0000313" key="1">
    <source>
        <dbReference type="EMBL" id="GGV76855.1"/>
    </source>
</evidence>